<evidence type="ECO:0000256" key="9">
    <source>
        <dbReference type="SAM" id="SignalP"/>
    </source>
</evidence>
<dbReference type="InterPro" id="IPR014756">
    <property type="entry name" value="Ig_E-set"/>
</dbReference>
<dbReference type="GO" id="GO:0003824">
    <property type="term" value="F:catalytic activity"/>
    <property type="evidence" value="ECO:0007669"/>
    <property type="project" value="InterPro"/>
</dbReference>
<comment type="similarity">
    <text evidence="4 8">Belongs to the OpgD/OpgG family.</text>
</comment>
<proteinExistence type="inferred from homology"/>
<dbReference type="SUPFAM" id="SSF74650">
    <property type="entry name" value="Galactose mutarotase-like"/>
    <property type="match status" value="1"/>
</dbReference>
<dbReference type="PANTHER" id="PTHR30504">
    <property type="entry name" value="GLUCANS BIOSYNTHESIS PROTEIN"/>
    <property type="match status" value="1"/>
</dbReference>
<dbReference type="GO" id="GO:0030246">
    <property type="term" value="F:carbohydrate binding"/>
    <property type="evidence" value="ECO:0007669"/>
    <property type="project" value="InterPro"/>
</dbReference>
<reference evidence="11 12" key="1">
    <citation type="submission" date="2018-10" db="EMBL/GenBank/DDBJ databases">
        <authorList>
            <person name="Chen W.-M."/>
        </authorList>
    </citation>
    <scope>NUCLEOTIDE SEQUENCE [LARGE SCALE GENOMIC DNA]</scope>
    <source>
        <strain evidence="11 12">THS-13</strain>
    </source>
</reference>
<dbReference type="GO" id="GO:0051274">
    <property type="term" value="P:beta-glucan biosynthetic process"/>
    <property type="evidence" value="ECO:0007669"/>
    <property type="project" value="TreeGrafter"/>
</dbReference>
<evidence type="ECO:0000256" key="5">
    <source>
        <dbReference type="ARBA" id="ARBA00015372"/>
    </source>
</evidence>
<evidence type="ECO:0000256" key="2">
    <source>
        <dbReference type="ARBA" id="ARBA00004418"/>
    </source>
</evidence>
<dbReference type="InParanoid" id="A0A3N0VDM3"/>
<dbReference type="InterPro" id="IPR023724">
    <property type="entry name" value="Glucan_biosyn_MdoD"/>
</dbReference>
<dbReference type="HAMAP" id="MF_01068">
    <property type="entry name" value="MdoD_OpgD"/>
    <property type="match status" value="1"/>
</dbReference>
<dbReference type="InterPro" id="IPR006311">
    <property type="entry name" value="TAT_signal"/>
</dbReference>
<comment type="pathway">
    <text evidence="3 8">Glycan metabolism; osmoregulated periplasmic glucan (OPG) biosynthesis.</text>
</comment>
<dbReference type="GO" id="GO:0030288">
    <property type="term" value="C:outer membrane-bounded periplasmic space"/>
    <property type="evidence" value="ECO:0007669"/>
    <property type="project" value="TreeGrafter"/>
</dbReference>
<dbReference type="InterPro" id="IPR011013">
    <property type="entry name" value="Gal_mutarotase_sf_dom"/>
</dbReference>
<evidence type="ECO:0000256" key="3">
    <source>
        <dbReference type="ARBA" id="ARBA00005001"/>
    </source>
</evidence>
<evidence type="ECO:0000256" key="4">
    <source>
        <dbReference type="ARBA" id="ARBA00009284"/>
    </source>
</evidence>
<dbReference type="Gene3D" id="2.60.40.10">
    <property type="entry name" value="Immunoglobulins"/>
    <property type="match status" value="1"/>
</dbReference>
<dbReference type="UniPathway" id="UPA00637"/>
<comment type="subcellular location">
    <subcellularLocation>
        <location evidence="2 8">Periplasm</location>
    </subcellularLocation>
</comment>
<dbReference type="InterPro" id="IPR007444">
    <property type="entry name" value="Glucan_biosyn_MdoG_C"/>
</dbReference>
<evidence type="ECO:0000256" key="6">
    <source>
        <dbReference type="ARBA" id="ARBA00022729"/>
    </source>
</evidence>
<accession>A0A3N0VDM3</accession>
<dbReference type="AlphaFoldDB" id="A0A3N0VDM3"/>
<keyword evidence="6 8" id="KW-0732">Signal</keyword>
<dbReference type="FunCoup" id="A0A3N0VDM3">
    <property type="interactions" value="12"/>
</dbReference>
<evidence type="ECO:0000259" key="10">
    <source>
        <dbReference type="Pfam" id="PF04349"/>
    </source>
</evidence>
<evidence type="ECO:0000313" key="11">
    <source>
        <dbReference type="EMBL" id="ROH90816.1"/>
    </source>
</evidence>
<feature type="chain" id="PRO_5018142337" description="Glucans biosynthesis protein D" evidence="9">
    <location>
        <begin position="32"/>
        <end position="525"/>
    </location>
</feature>
<keyword evidence="7 8" id="KW-0574">Periplasm</keyword>
<dbReference type="SUPFAM" id="SSF81296">
    <property type="entry name" value="E set domains"/>
    <property type="match status" value="1"/>
</dbReference>
<dbReference type="RefSeq" id="WP_123211271.1">
    <property type="nucleotide sequence ID" value="NZ_RJVO01000003.1"/>
</dbReference>
<dbReference type="InterPro" id="IPR013783">
    <property type="entry name" value="Ig-like_fold"/>
</dbReference>
<organism evidence="11 12">
    <name type="scientific">Stagnimonas aquatica</name>
    <dbReference type="NCBI Taxonomy" id="2689987"/>
    <lineage>
        <taxon>Bacteria</taxon>
        <taxon>Pseudomonadati</taxon>
        <taxon>Pseudomonadota</taxon>
        <taxon>Gammaproteobacteria</taxon>
        <taxon>Nevskiales</taxon>
        <taxon>Nevskiaceae</taxon>
        <taxon>Stagnimonas</taxon>
    </lineage>
</organism>
<name>A0A3N0VDM3_9GAMM</name>
<feature type="signal peptide" evidence="9">
    <location>
        <begin position="1"/>
        <end position="31"/>
    </location>
</feature>
<comment type="function">
    <text evidence="1 8">Probably involved in the control of the structural glucose backbone of osmoregulated periplasmic glucans (OPGs).</text>
</comment>
<gene>
    <name evidence="8" type="primary">opgD</name>
    <name evidence="11" type="ORF">ED208_07465</name>
</gene>
<keyword evidence="12" id="KW-1185">Reference proteome</keyword>
<sequence>MNRRGFLKSATALAAYGIPLAALLEALPAEAATAKAQAFDYAWLKGHARHLAESPYVSHQGELPKSLKDISWDDYQRLQFKPEHSLWRTPDSPFQARLFHLGLYFQTPVHLFEVVDGQARELAYKPEYFKYDGKAKLGKLPEDLGYAGFRIQVPPKFELDVAAFLGASYFRAVGKDKQYGLSARGLAIDTGLPRPEEFPIFSAYWLERPKKGDEHLTVYALLDSPSTTGAYRFLLTPGDSLVMEIDAALYPRKAIERLGIAPLTSMYQYGENDRRMAWDWRPEIHDTDGLAMWTGAGEWLWRPLVNPTGVRVNSYFDNNPRGFGLLQRDRNFDHYQDDGVFYEKRPSLWVEPKGDWGLGAVQLVEIPTVDETFDNIVAFWNPKEPVQPGQEYLLSYKLHWGAVPPATPPLATVHDTRTGLGGVIGQKRTRFSWRFAIDFAGGKLAELDPKTPVEAVIEASRGSVEITSARPLHALKGYRAMFDLVPDDSLEPINIRLYLKSGKETLSETWLYQYTPPPVSERKLY</sequence>
<dbReference type="FunFam" id="2.70.98.10:FF:000001">
    <property type="entry name" value="Glucans biosynthesis protein G"/>
    <property type="match status" value="1"/>
</dbReference>
<comment type="caution">
    <text evidence="11">The sequence shown here is derived from an EMBL/GenBank/DDBJ whole genome shotgun (WGS) entry which is preliminary data.</text>
</comment>
<dbReference type="InterPro" id="IPR014718">
    <property type="entry name" value="GH-type_carb-bd"/>
</dbReference>
<dbReference type="Gene3D" id="2.70.98.10">
    <property type="match status" value="1"/>
</dbReference>
<dbReference type="EMBL" id="RJVO01000003">
    <property type="protein sequence ID" value="ROH90816.1"/>
    <property type="molecule type" value="Genomic_DNA"/>
</dbReference>
<evidence type="ECO:0000256" key="8">
    <source>
        <dbReference type="HAMAP-Rule" id="MF_01068"/>
    </source>
</evidence>
<dbReference type="Pfam" id="PF04349">
    <property type="entry name" value="MdoG"/>
    <property type="match status" value="1"/>
</dbReference>
<evidence type="ECO:0000313" key="12">
    <source>
        <dbReference type="Proteomes" id="UP000282106"/>
    </source>
</evidence>
<feature type="domain" description="Glucan biosynthesis periplasmic MdoG C-terminal" evidence="10">
    <location>
        <begin position="39"/>
        <end position="514"/>
    </location>
</feature>
<dbReference type="Proteomes" id="UP000282106">
    <property type="component" value="Unassembled WGS sequence"/>
</dbReference>
<dbReference type="InterPro" id="IPR014438">
    <property type="entry name" value="Glucan_biosyn_MdoG/MdoD"/>
</dbReference>
<comment type="PTM">
    <text evidence="8">Predicted to be exported by the Tat system. The position of the signal peptide cleavage has not been experimentally proven.</text>
</comment>
<dbReference type="PROSITE" id="PS51318">
    <property type="entry name" value="TAT"/>
    <property type="match status" value="1"/>
</dbReference>
<evidence type="ECO:0000256" key="1">
    <source>
        <dbReference type="ARBA" id="ARBA00003985"/>
    </source>
</evidence>
<protein>
    <recommendedName>
        <fullName evidence="5 8">Glucans biosynthesis protein D</fullName>
    </recommendedName>
</protein>
<evidence type="ECO:0000256" key="7">
    <source>
        <dbReference type="ARBA" id="ARBA00022764"/>
    </source>
</evidence>
<dbReference type="PIRSF" id="PIRSF006281">
    <property type="entry name" value="MdoG"/>
    <property type="match status" value="1"/>
</dbReference>
<dbReference type="PANTHER" id="PTHR30504:SF3">
    <property type="entry name" value="GLUCANS BIOSYNTHESIS PROTEIN D"/>
    <property type="match status" value="1"/>
</dbReference>